<feature type="binding site" evidence="10">
    <location>
        <position position="101"/>
    </location>
    <ligand>
        <name>L-glutamine</name>
        <dbReference type="ChEBI" id="CHEBI:58359"/>
    </ligand>
</feature>
<dbReference type="GO" id="GO:0005829">
    <property type="term" value="C:cytosol"/>
    <property type="evidence" value="ECO:0007669"/>
    <property type="project" value="TreeGrafter"/>
</dbReference>
<evidence type="ECO:0000256" key="5">
    <source>
        <dbReference type="ARBA" id="ARBA00022840"/>
    </source>
</evidence>
<feature type="binding site" evidence="10">
    <location>
        <begin position="364"/>
        <end position="365"/>
    </location>
    <ligand>
        <name>ATP</name>
        <dbReference type="ChEBI" id="CHEBI:30616"/>
    </ligand>
</feature>
<dbReference type="Gene3D" id="3.60.20.10">
    <property type="entry name" value="Glutamine Phosphoribosylpyrophosphate, subunit 1, domain 1"/>
    <property type="match status" value="1"/>
</dbReference>
<reference evidence="12" key="1">
    <citation type="journal article" date="2005" name="Environ. Microbiol.">
        <title>Genetic and functional properties of uncultivated thermophilic crenarchaeotes from a subsurface gold mine as revealed by analysis of genome fragments.</title>
        <authorList>
            <person name="Nunoura T."/>
            <person name="Hirayama H."/>
            <person name="Takami H."/>
            <person name="Oida H."/>
            <person name="Nishi S."/>
            <person name="Shimamura S."/>
            <person name="Suzuki Y."/>
            <person name="Inagaki F."/>
            <person name="Takai K."/>
            <person name="Nealson K.H."/>
            <person name="Horikoshi K."/>
        </authorList>
    </citation>
    <scope>NUCLEOTIDE SEQUENCE</scope>
</reference>
<evidence type="ECO:0000256" key="6">
    <source>
        <dbReference type="ARBA" id="ARBA00022888"/>
    </source>
</evidence>
<dbReference type="PROSITE" id="PS51278">
    <property type="entry name" value="GATASE_TYPE_2"/>
    <property type="match status" value="1"/>
</dbReference>
<dbReference type="InterPro" id="IPR001962">
    <property type="entry name" value="Asn_synthase"/>
</dbReference>
<name>H5SBD1_9CHLR</name>
<dbReference type="Gene3D" id="3.40.50.620">
    <property type="entry name" value="HUPs"/>
    <property type="match status" value="1"/>
</dbReference>
<evidence type="ECO:0000256" key="8">
    <source>
        <dbReference type="ARBA" id="ARBA00048741"/>
    </source>
</evidence>
<keyword evidence="7 9" id="KW-0315">Glutamine amidotransferase</keyword>
<dbReference type="InterPro" id="IPR051786">
    <property type="entry name" value="ASN_synthetase/amidase"/>
</dbReference>
<dbReference type="EMBL" id="AP011658">
    <property type="protein sequence ID" value="BAL53467.1"/>
    <property type="molecule type" value="Genomic_DNA"/>
</dbReference>
<sequence length="628" mass="70897">MCGIAGILTSFDPRPHLQPVMEALYHRGPDDVGLHVLELGERRLGLASTRLAIIDLSPAGHMPMSDPETGNWIVYNGETYNFPDLRTELGKRGHVFRSRSDTEVILKAYAEWGSECVERLRGMFAFALWDASRQELFLARDRMGEKPLYYAQPQDGLFLFASEVRALLASGLVEQHLDPLTLRVYLYNGFTVAPHTILAGVSSLLPGHWMRVGLDGRIREIRRYWTLSPFGAGSPEGKEKVLEDLRRELAEATTMRMISDVPLGAFLSGGLDSSLLVALMRRAVGDVRTFSIGFAEQAFDESPYARWVAERFETRHTHILLGLSEFNAWLENGLDAMDQPTYDGLNTYFVARAARENGLTVALSGLGGDELFGGYPYFRLAPEIARLAAAGRYFPSVIRHALHATGSLHGPLKALHIFEDDIPRGMEILAAYQTSQALFPKKMQSNLWADEQAKGIWFGLPQEFVEFLHREGNDADPLARLSRYVLRLFQGERTLRDSDSMSMASSLEVRTVFTDHIFVEKAWHIAGAVRCQGAPHKPFEAELARPLLGEDYPYRHKQGFVFPFQVWLRDSKMQARIHETLTDKRVLDRLGLQKDAVMRILNDASLPWSRLWALYVLARWVDKHQAAL</sequence>
<keyword evidence="4 10" id="KW-0547">Nucleotide-binding</keyword>
<dbReference type="SUPFAM" id="SSF52402">
    <property type="entry name" value="Adenine nucleotide alpha hydrolases-like"/>
    <property type="match status" value="1"/>
</dbReference>
<organism evidence="12">
    <name type="scientific">uncultured Chloroflexota bacterium</name>
    <dbReference type="NCBI Taxonomy" id="166587"/>
    <lineage>
        <taxon>Bacteria</taxon>
        <taxon>Bacillati</taxon>
        <taxon>Chloroflexota</taxon>
        <taxon>environmental samples</taxon>
    </lineage>
</organism>
<evidence type="ECO:0000256" key="9">
    <source>
        <dbReference type="PIRSR" id="PIRSR001589-1"/>
    </source>
</evidence>
<dbReference type="EC" id="6.3.5.4" evidence="3"/>
<reference evidence="12" key="2">
    <citation type="journal article" date="2012" name="PLoS ONE">
        <title>A Deeply Branching Thermophilic Bacterium with an Ancient Acetyl-CoA Pathway Dominates a Subsurface Ecosystem.</title>
        <authorList>
            <person name="Takami H."/>
            <person name="Noguchi H."/>
            <person name="Takaki Y."/>
            <person name="Uchiyama I."/>
            <person name="Toyoda A."/>
            <person name="Nishi S."/>
            <person name="Chee G.-J."/>
            <person name="Arai W."/>
            <person name="Nunoura T."/>
            <person name="Itoh T."/>
            <person name="Hattori M."/>
            <person name="Takai K."/>
        </authorList>
    </citation>
    <scope>NUCLEOTIDE SEQUENCE</scope>
</reference>
<dbReference type="Pfam" id="PF13537">
    <property type="entry name" value="GATase_7"/>
    <property type="match status" value="1"/>
</dbReference>
<dbReference type="InterPro" id="IPR006426">
    <property type="entry name" value="Asn_synth_AEB"/>
</dbReference>
<keyword evidence="9" id="KW-0028">Amino-acid biosynthesis</keyword>
<dbReference type="CDD" id="cd00712">
    <property type="entry name" value="AsnB"/>
    <property type="match status" value="1"/>
</dbReference>
<dbReference type="GO" id="GO:0006529">
    <property type="term" value="P:asparagine biosynthetic process"/>
    <property type="evidence" value="ECO:0007669"/>
    <property type="project" value="UniProtKB-KW"/>
</dbReference>
<evidence type="ECO:0000256" key="10">
    <source>
        <dbReference type="PIRSR" id="PIRSR001589-2"/>
    </source>
</evidence>
<gene>
    <name evidence="12" type="ORF">HGMM_F07B11C22</name>
</gene>
<dbReference type="SUPFAM" id="SSF56235">
    <property type="entry name" value="N-terminal nucleophile aminohydrolases (Ntn hydrolases)"/>
    <property type="match status" value="1"/>
</dbReference>
<protein>
    <recommendedName>
        <fullName evidence="3">asparagine synthase (glutamine-hydrolyzing)</fullName>
        <ecNumber evidence="3">6.3.5.4</ecNumber>
    </recommendedName>
</protein>
<comment type="pathway">
    <text evidence="1">Amino-acid biosynthesis; L-asparagine biosynthesis; L-asparagine from L-aspartate (L-Gln route): step 1/1.</text>
</comment>
<feature type="active site" description="For GATase activity" evidence="9">
    <location>
        <position position="2"/>
    </location>
</feature>
<dbReference type="InterPro" id="IPR014729">
    <property type="entry name" value="Rossmann-like_a/b/a_fold"/>
</dbReference>
<dbReference type="AlphaFoldDB" id="H5SBD1"/>
<evidence type="ECO:0000256" key="2">
    <source>
        <dbReference type="ARBA" id="ARBA00005752"/>
    </source>
</evidence>
<comment type="similarity">
    <text evidence="2">Belongs to the asparagine synthetase family.</text>
</comment>
<keyword evidence="6 9" id="KW-0061">Asparagine biosynthesis</keyword>
<accession>H5SBD1</accession>
<dbReference type="PANTHER" id="PTHR43284:SF1">
    <property type="entry name" value="ASPARAGINE SYNTHETASE"/>
    <property type="match status" value="1"/>
</dbReference>
<evidence type="ECO:0000313" key="12">
    <source>
        <dbReference type="EMBL" id="BAL53467.1"/>
    </source>
</evidence>
<proteinExistence type="inferred from homology"/>
<evidence type="ECO:0000259" key="11">
    <source>
        <dbReference type="PROSITE" id="PS51278"/>
    </source>
</evidence>
<dbReference type="Pfam" id="PF00733">
    <property type="entry name" value="Asn_synthase"/>
    <property type="match status" value="1"/>
</dbReference>
<dbReference type="PANTHER" id="PTHR43284">
    <property type="entry name" value="ASPARAGINE SYNTHETASE (GLUTAMINE-HYDROLYZING)"/>
    <property type="match status" value="1"/>
</dbReference>
<dbReference type="NCBIfam" id="TIGR01536">
    <property type="entry name" value="asn_synth_AEB"/>
    <property type="match status" value="1"/>
</dbReference>
<dbReference type="InterPro" id="IPR017932">
    <property type="entry name" value="GATase_2_dom"/>
</dbReference>
<feature type="domain" description="Glutamine amidotransferase type-2" evidence="11">
    <location>
        <begin position="2"/>
        <end position="215"/>
    </location>
</feature>
<feature type="binding site" evidence="10">
    <location>
        <position position="292"/>
    </location>
    <ligand>
        <name>ATP</name>
        <dbReference type="ChEBI" id="CHEBI:30616"/>
    </ligand>
</feature>
<evidence type="ECO:0000256" key="7">
    <source>
        <dbReference type="ARBA" id="ARBA00022962"/>
    </source>
</evidence>
<dbReference type="InterPro" id="IPR029055">
    <property type="entry name" value="Ntn_hydrolases_N"/>
</dbReference>
<evidence type="ECO:0000256" key="3">
    <source>
        <dbReference type="ARBA" id="ARBA00012737"/>
    </source>
</evidence>
<dbReference type="InterPro" id="IPR033738">
    <property type="entry name" value="AsnB_N"/>
</dbReference>
<keyword evidence="5 10" id="KW-0067">ATP-binding</keyword>
<dbReference type="GO" id="GO:0004066">
    <property type="term" value="F:asparagine synthase (glutamine-hydrolyzing) activity"/>
    <property type="evidence" value="ECO:0007669"/>
    <property type="project" value="UniProtKB-EC"/>
</dbReference>
<dbReference type="PIRSF" id="PIRSF001589">
    <property type="entry name" value="Asn_synthetase_glu-h"/>
    <property type="match status" value="1"/>
</dbReference>
<dbReference type="CDD" id="cd01991">
    <property type="entry name" value="Asn_synthase_B_C"/>
    <property type="match status" value="1"/>
</dbReference>
<comment type="catalytic activity">
    <reaction evidence="8">
        <text>L-aspartate + L-glutamine + ATP + H2O = L-asparagine + L-glutamate + AMP + diphosphate + H(+)</text>
        <dbReference type="Rhea" id="RHEA:12228"/>
        <dbReference type="ChEBI" id="CHEBI:15377"/>
        <dbReference type="ChEBI" id="CHEBI:15378"/>
        <dbReference type="ChEBI" id="CHEBI:29985"/>
        <dbReference type="ChEBI" id="CHEBI:29991"/>
        <dbReference type="ChEBI" id="CHEBI:30616"/>
        <dbReference type="ChEBI" id="CHEBI:33019"/>
        <dbReference type="ChEBI" id="CHEBI:58048"/>
        <dbReference type="ChEBI" id="CHEBI:58359"/>
        <dbReference type="ChEBI" id="CHEBI:456215"/>
        <dbReference type="EC" id="6.3.5.4"/>
    </reaction>
</comment>
<evidence type="ECO:0000256" key="4">
    <source>
        <dbReference type="ARBA" id="ARBA00022741"/>
    </source>
</evidence>
<evidence type="ECO:0000256" key="1">
    <source>
        <dbReference type="ARBA" id="ARBA00005187"/>
    </source>
</evidence>
<dbReference type="GO" id="GO:0005524">
    <property type="term" value="F:ATP binding"/>
    <property type="evidence" value="ECO:0007669"/>
    <property type="project" value="UniProtKB-KW"/>
</dbReference>